<dbReference type="Proteomes" id="UP001321421">
    <property type="component" value="Chromosome"/>
</dbReference>
<feature type="domain" description="Protein kinase" evidence="8">
    <location>
        <begin position="13"/>
        <end position="168"/>
    </location>
</feature>
<accession>A0ABM8HB00</accession>
<dbReference type="Pfam" id="PF00069">
    <property type="entry name" value="Pkinase"/>
    <property type="match status" value="1"/>
</dbReference>
<dbReference type="InterPro" id="IPR000719">
    <property type="entry name" value="Prot_kinase_dom"/>
</dbReference>
<dbReference type="EC" id="2.7.11.1" evidence="1"/>
<evidence type="ECO:0000259" key="8">
    <source>
        <dbReference type="PROSITE" id="PS50011"/>
    </source>
</evidence>
<dbReference type="SUPFAM" id="SSF56112">
    <property type="entry name" value="Protein kinase-like (PK-like)"/>
    <property type="match status" value="1"/>
</dbReference>
<dbReference type="PANTHER" id="PTHR43289">
    <property type="entry name" value="MITOGEN-ACTIVATED PROTEIN KINASE KINASE KINASE 20-RELATED"/>
    <property type="match status" value="1"/>
</dbReference>
<dbReference type="Gene3D" id="3.30.200.20">
    <property type="entry name" value="Phosphorylase Kinase, domain 1"/>
    <property type="match status" value="1"/>
</dbReference>
<gene>
    <name evidence="9" type="ORF">GCM10025872_17710</name>
</gene>
<dbReference type="InterPro" id="IPR017441">
    <property type="entry name" value="Protein_kinase_ATP_BS"/>
</dbReference>
<keyword evidence="10" id="KW-1185">Reference proteome</keyword>
<keyword evidence="6 7" id="KW-0067">ATP-binding</keyword>
<keyword evidence="5" id="KW-0418">Kinase</keyword>
<keyword evidence="3" id="KW-0808">Transferase</keyword>
<evidence type="ECO:0000313" key="10">
    <source>
        <dbReference type="Proteomes" id="UP001321421"/>
    </source>
</evidence>
<evidence type="ECO:0000256" key="4">
    <source>
        <dbReference type="ARBA" id="ARBA00022741"/>
    </source>
</evidence>
<evidence type="ECO:0000256" key="7">
    <source>
        <dbReference type="PROSITE-ProRule" id="PRU10141"/>
    </source>
</evidence>
<evidence type="ECO:0000256" key="6">
    <source>
        <dbReference type="ARBA" id="ARBA00022840"/>
    </source>
</evidence>
<dbReference type="PROSITE" id="PS00107">
    <property type="entry name" value="PROTEIN_KINASE_ATP"/>
    <property type="match status" value="1"/>
</dbReference>
<sequence>MVGAQGDVIDGRFELVGRLGSGGMGTVWRARDLALQREVALKEVRTPDGDVEDTRLTRGRVTREAQALARLSHPNVVSIHHLVEDDPHPWLVMELVPGESLHERLVRDGALPPTRSRASGSTCAARCRRRTTPACTTATSSPATCCCGPTAPRCSPTSASPRSSTRPG</sequence>
<organism evidence="9 10">
    <name type="scientific">Barrientosiimonas endolithica</name>
    <dbReference type="NCBI Taxonomy" id="1535208"/>
    <lineage>
        <taxon>Bacteria</taxon>
        <taxon>Bacillati</taxon>
        <taxon>Actinomycetota</taxon>
        <taxon>Actinomycetes</taxon>
        <taxon>Micrococcales</taxon>
        <taxon>Dermacoccaceae</taxon>
        <taxon>Barrientosiimonas</taxon>
    </lineage>
</organism>
<evidence type="ECO:0000256" key="1">
    <source>
        <dbReference type="ARBA" id="ARBA00012513"/>
    </source>
</evidence>
<dbReference type="InterPro" id="IPR011009">
    <property type="entry name" value="Kinase-like_dom_sf"/>
</dbReference>
<proteinExistence type="predicted"/>
<dbReference type="SMART" id="SM00220">
    <property type="entry name" value="S_TKc"/>
    <property type="match status" value="1"/>
</dbReference>
<keyword evidence="2" id="KW-0723">Serine/threonine-protein kinase</keyword>
<keyword evidence="4 7" id="KW-0547">Nucleotide-binding</keyword>
<dbReference type="EMBL" id="AP027735">
    <property type="protein sequence ID" value="BDZ58114.1"/>
    <property type="molecule type" value="Genomic_DNA"/>
</dbReference>
<dbReference type="PROSITE" id="PS50011">
    <property type="entry name" value="PROTEIN_KINASE_DOM"/>
    <property type="match status" value="1"/>
</dbReference>
<dbReference type="PANTHER" id="PTHR43289:SF6">
    <property type="entry name" value="SERINE_THREONINE-PROTEIN KINASE NEKL-3"/>
    <property type="match status" value="1"/>
</dbReference>
<reference evidence="10" key="1">
    <citation type="journal article" date="2019" name="Int. J. Syst. Evol. Microbiol.">
        <title>The Global Catalogue of Microorganisms (GCM) 10K type strain sequencing project: providing services to taxonomists for standard genome sequencing and annotation.</title>
        <authorList>
            <consortium name="The Broad Institute Genomics Platform"/>
            <consortium name="The Broad Institute Genome Sequencing Center for Infectious Disease"/>
            <person name="Wu L."/>
            <person name="Ma J."/>
        </authorList>
    </citation>
    <scope>NUCLEOTIDE SEQUENCE [LARGE SCALE GENOMIC DNA]</scope>
    <source>
        <strain evidence="10">NBRC 110608</strain>
    </source>
</reference>
<evidence type="ECO:0000256" key="5">
    <source>
        <dbReference type="ARBA" id="ARBA00022777"/>
    </source>
</evidence>
<name>A0ABM8HB00_9MICO</name>
<feature type="binding site" evidence="7">
    <location>
        <position position="42"/>
    </location>
    <ligand>
        <name>ATP</name>
        <dbReference type="ChEBI" id="CHEBI:30616"/>
    </ligand>
</feature>
<evidence type="ECO:0000313" key="9">
    <source>
        <dbReference type="EMBL" id="BDZ58114.1"/>
    </source>
</evidence>
<protein>
    <recommendedName>
        <fullName evidence="1">non-specific serine/threonine protein kinase</fullName>
        <ecNumber evidence="1">2.7.11.1</ecNumber>
    </recommendedName>
</protein>
<evidence type="ECO:0000256" key="3">
    <source>
        <dbReference type="ARBA" id="ARBA00022679"/>
    </source>
</evidence>
<evidence type="ECO:0000256" key="2">
    <source>
        <dbReference type="ARBA" id="ARBA00022527"/>
    </source>
</evidence>